<dbReference type="Proteomes" id="UP000509303">
    <property type="component" value="Chromosome"/>
</dbReference>
<name>A0A7H8NF82_9ACTN</name>
<evidence type="ECO:0000256" key="1">
    <source>
        <dbReference type="SAM" id="MobiDB-lite"/>
    </source>
</evidence>
<keyword evidence="2" id="KW-0812">Transmembrane</keyword>
<gene>
    <name evidence="3" type="ORF">HUT08_30165</name>
</gene>
<protein>
    <submittedName>
        <fullName evidence="3">Uncharacterized protein</fullName>
    </submittedName>
</protein>
<organism evidence="3 4">
    <name type="scientific">Streptomyces buecherae</name>
    <dbReference type="NCBI Taxonomy" id="2763006"/>
    <lineage>
        <taxon>Bacteria</taxon>
        <taxon>Bacillati</taxon>
        <taxon>Actinomycetota</taxon>
        <taxon>Actinomycetes</taxon>
        <taxon>Kitasatosporales</taxon>
        <taxon>Streptomycetaceae</taxon>
        <taxon>Streptomyces</taxon>
    </lineage>
</organism>
<evidence type="ECO:0000313" key="4">
    <source>
        <dbReference type="Proteomes" id="UP000509303"/>
    </source>
</evidence>
<evidence type="ECO:0000256" key="2">
    <source>
        <dbReference type="SAM" id="Phobius"/>
    </source>
</evidence>
<keyword evidence="2" id="KW-1133">Transmembrane helix</keyword>
<dbReference type="EMBL" id="CP054929">
    <property type="protein sequence ID" value="QKW53102.1"/>
    <property type="molecule type" value="Genomic_DNA"/>
</dbReference>
<keyword evidence="2" id="KW-0472">Membrane</keyword>
<feature type="transmembrane region" description="Helical" evidence="2">
    <location>
        <begin position="30"/>
        <end position="52"/>
    </location>
</feature>
<feature type="region of interest" description="Disordered" evidence="1">
    <location>
        <begin position="1"/>
        <end position="23"/>
    </location>
</feature>
<dbReference type="RefSeq" id="WP_176164812.1">
    <property type="nucleotide sequence ID" value="NZ_CP054929.1"/>
</dbReference>
<accession>A0A7H8NF82</accession>
<proteinExistence type="predicted"/>
<keyword evidence="4" id="KW-1185">Reference proteome</keyword>
<dbReference type="AlphaFoldDB" id="A0A7H8NF82"/>
<reference evidence="3 4" key="1">
    <citation type="submission" date="2020-06" db="EMBL/GenBank/DDBJ databases">
        <title>Genome mining for natural products.</title>
        <authorList>
            <person name="Zhang B."/>
            <person name="Shi J."/>
            <person name="Ge H."/>
        </authorList>
    </citation>
    <scope>NUCLEOTIDE SEQUENCE [LARGE SCALE GENOMIC DNA]</scope>
    <source>
        <strain evidence="3 4">NA00687</strain>
    </source>
</reference>
<feature type="transmembrane region" description="Helical" evidence="2">
    <location>
        <begin position="64"/>
        <end position="85"/>
    </location>
</feature>
<evidence type="ECO:0000313" key="3">
    <source>
        <dbReference type="EMBL" id="QKW53102.1"/>
    </source>
</evidence>
<sequence>MSHSQVAPPLGGHPQPLPDTRRPALLPAPLVSSALAALSWLFGSILAFAGGKDKAETNVRLDTLVARAGMVAFFAGCALIATPLARKAAT</sequence>